<evidence type="ECO:0000313" key="2">
    <source>
        <dbReference type="WBParaSite" id="Minc3s00276g09216"/>
    </source>
</evidence>
<dbReference type="AlphaFoldDB" id="A0A914L5V8"/>
<evidence type="ECO:0000313" key="1">
    <source>
        <dbReference type="Proteomes" id="UP000887563"/>
    </source>
</evidence>
<protein>
    <submittedName>
        <fullName evidence="2">Candidate secreted effector</fullName>
    </submittedName>
</protein>
<sequence length="233" mass="25211">MLFVIEVASVEVFTKESVLEGDSASDFDGLMRDFVDASNLEDFIFVSTLEGDSNFASASKGNFVSASNSEDFILASASKGNFVFASTSKGNFVSASNSEDLILASDSEVASVINLLEFKRELVAEGTVVSKFEKLGLTVEIKLDSNFEVNEVDRILSVADRDASIVDRVIAVLDGKEFPFRLVLVSLTSYFIEVASILPLEDASLLALEDVSIFDTDFASLFDVASIFVKDVV</sequence>
<organism evidence="1 2">
    <name type="scientific">Meloidogyne incognita</name>
    <name type="common">Southern root-knot nematode worm</name>
    <name type="synonym">Oxyuris incognita</name>
    <dbReference type="NCBI Taxonomy" id="6306"/>
    <lineage>
        <taxon>Eukaryota</taxon>
        <taxon>Metazoa</taxon>
        <taxon>Ecdysozoa</taxon>
        <taxon>Nematoda</taxon>
        <taxon>Chromadorea</taxon>
        <taxon>Rhabditida</taxon>
        <taxon>Tylenchina</taxon>
        <taxon>Tylenchomorpha</taxon>
        <taxon>Tylenchoidea</taxon>
        <taxon>Meloidogynidae</taxon>
        <taxon>Meloidogyninae</taxon>
        <taxon>Meloidogyne</taxon>
        <taxon>Meloidogyne incognita group</taxon>
    </lineage>
</organism>
<dbReference type="Proteomes" id="UP000887563">
    <property type="component" value="Unplaced"/>
</dbReference>
<dbReference type="WBParaSite" id="Minc3s00276g09216">
    <property type="protein sequence ID" value="Minc3s00276g09216"/>
    <property type="gene ID" value="Minc3s00276g09216"/>
</dbReference>
<proteinExistence type="predicted"/>
<reference evidence="2" key="1">
    <citation type="submission" date="2022-11" db="UniProtKB">
        <authorList>
            <consortium name="WormBaseParasite"/>
        </authorList>
    </citation>
    <scope>IDENTIFICATION</scope>
</reference>
<keyword evidence="1" id="KW-1185">Reference proteome</keyword>
<name>A0A914L5V8_MELIC</name>
<accession>A0A914L5V8</accession>